<keyword evidence="3" id="KW-1185">Reference proteome</keyword>
<proteinExistence type="inferred from homology"/>
<protein>
    <submittedName>
        <fullName evidence="2">Uncharacterized protein</fullName>
    </submittedName>
</protein>
<evidence type="ECO:0000256" key="1">
    <source>
        <dbReference type="ARBA" id="ARBA00009981"/>
    </source>
</evidence>
<evidence type="ECO:0000313" key="2">
    <source>
        <dbReference type="EMBL" id="QYX33767.1"/>
    </source>
</evidence>
<dbReference type="RefSeq" id="WP_220611487.1">
    <property type="nucleotide sequence ID" value="NZ_CP080598.1"/>
</dbReference>
<name>A0ABX8X4Y1_9CYAN</name>
<comment type="similarity">
    <text evidence="1">Belongs to the phD/YefM antitoxin family.</text>
</comment>
<accession>A0ABX8X4Y1</accession>
<dbReference type="EMBL" id="CP080598">
    <property type="protein sequence ID" value="QYX33767.1"/>
    <property type="molecule type" value="Genomic_DNA"/>
</dbReference>
<organism evidence="2 3">
    <name type="scientific">Sphaerospermopsis torques-reginae ITEP-024</name>
    <dbReference type="NCBI Taxonomy" id="984208"/>
    <lineage>
        <taxon>Bacteria</taxon>
        <taxon>Bacillati</taxon>
        <taxon>Cyanobacteriota</taxon>
        <taxon>Cyanophyceae</taxon>
        <taxon>Nostocales</taxon>
        <taxon>Aphanizomenonaceae</taxon>
        <taxon>Sphaerospermopsis</taxon>
        <taxon>Sphaerospermopsis torques-reginae</taxon>
    </lineage>
</organism>
<dbReference type="SUPFAM" id="SSF143120">
    <property type="entry name" value="YefM-like"/>
    <property type="match status" value="1"/>
</dbReference>
<evidence type="ECO:0000313" key="3">
    <source>
        <dbReference type="Proteomes" id="UP000826540"/>
    </source>
</evidence>
<sequence length="162" mass="18294">MAIFSNAFSDELVTATELNRQPGKILDKAYERPITITRNDQSFALLRREDVGYLVKGINQSKAVFEVLSLAFRLLLGQKIGYEHPYGWLSVFDADELQDFIKEVSEAFRLTDTSNEAWDMIDAIIYEWKESSIAISSPELAAAFKDESDEIPLTPPINKNGV</sequence>
<gene>
    <name evidence="2" type="ORF">K2F26_10940</name>
</gene>
<reference evidence="2 3" key="1">
    <citation type="journal article" date="2022" name="J. Am. Chem. Soc.">
        <title>Biosynthesis of Guanitoxin Enables Global Environmental Detection in Freshwater Cyanobacteria.</title>
        <authorList>
            <person name="Lima S.T."/>
            <person name="Fallon T.R."/>
            <person name="Cordoza J.L."/>
            <person name="Chekan J.R."/>
            <person name="Delbaje E."/>
            <person name="Hopiavuori A.R."/>
            <person name="Alvarenga D.O."/>
            <person name="Wood S.M."/>
            <person name="Luhavaya H."/>
            <person name="Baumgartner J.T."/>
            <person name="Dorr F.A."/>
            <person name="Etchegaray A."/>
            <person name="Pinto E."/>
            <person name="McKinnie S.M.K."/>
            <person name="Fiore M.F."/>
            <person name="Moore B.S."/>
        </authorList>
    </citation>
    <scope>NUCLEOTIDE SEQUENCE [LARGE SCALE GENOMIC DNA]</scope>
    <source>
        <strain evidence="2 3">ITEP-024</strain>
    </source>
</reference>
<dbReference type="Proteomes" id="UP000826540">
    <property type="component" value="Chromosome"/>
</dbReference>
<dbReference type="InterPro" id="IPR036165">
    <property type="entry name" value="YefM-like_sf"/>
</dbReference>